<accession>A0A8D8CK84</accession>
<name>A0A8D8CK84_CULPI</name>
<proteinExistence type="predicted"/>
<dbReference type="AlphaFoldDB" id="A0A8D8CK84"/>
<sequence length="279" mass="31347">MIPTNPRTSQPLSSRLRTMIVKDYHRPPHNARVPTQGQILVHKHLPTDSPSILLATSDPQPSNAIRQITQPTKFTRAHRTSFLPVGSSQRYLVRVVDPAGANATILPVIKVLSGRIIRDAPTVLRRVVHRSPVGVDQILEYYRRITPELVLDLAEDNTAHDRVPEKNLRREDRNLIRTANFVQGYRSASPRYVGDVGRIGAVESLHVEPSEDDAVHALKWEEGIPIEATQFGAGSWEEHFVSFLLVPIGKLACKITHRVLILRSETRWGNTAMFNVRGI</sequence>
<dbReference type="EMBL" id="HBUE01125021">
    <property type="protein sequence ID" value="CAG6494299.1"/>
    <property type="molecule type" value="Transcribed_RNA"/>
</dbReference>
<organism evidence="1">
    <name type="scientific">Culex pipiens</name>
    <name type="common">House mosquito</name>
    <dbReference type="NCBI Taxonomy" id="7175"/>
    <lineage>
        <taxon>Eukaryota</taxon>
        <taxon>Metazoa</taxon>
        <taxon>Ecdysozoa</taxon>
        <taxon>Arthropoda</taxon>
        <taxon>Hexapoda</taxon>
        <taxon>Insecta</taxon>
        <taxon>Pterygota</taxon>
        <taxon>Neoptera</taxon>
        <taxon>Endopterygota</taxon>
        <taxon>Diptera</taxon>
        <taxon>Nematocera</taxon>
        <taxon>Culicoidea</taxon>
        <taxon>Culicidae</taxon>
        <taxon>Culicinae</taxon>
        <taxon>Culicini</taxon>
        <taxon>Culex</taxon>
        <taxon>Culex</taxon>
    </lineage>
</organism>
<evidence type="ECO:0000313" key="1">
    <source>
        <dbReference type="EMBL" id="CAG6494299.1"/>
    </source>
</evidence>
<reference evidence="1" key="1">
    <citation type="submission" date="2021-05" db="EMBL/GenBank/DDBJ databases">
        <authorList>
            <person name="Alioto T."/>
            <person name="Alioto T."/>
            <person name="Gomez Garrido J."/>
        </authorList>
    </citation>
    <scope>NUCLEOTIDE SEQUENCE</scope>
</reference>
<protein>
    <submittedName>
        <fullName evidence="1">(northern house mosquito) hypothetical protein</fullName>
    </submittedName>
</protein>